<dbReference type="Proteomes" id="UP000295278">
    <property type="component" value="Unassembled WGS sequence"/>
</dbReference>
<evidence type="ECO:0000313" key="2">
    <source>
        <dbReference type="EMBL" id="TDD77135.1"/>
    </source>
</evidence>
<dbReference type="RefSeq" id="WP_131908931.1">
    <property type="nucleotide sequence ID" value="NZ_SMFM01000002.1"/>
</dbReference>
<accession>A0A4R5AX41</accession>
<comment type="caution">
    <text evidence="2">The sequence shown here is derived from an EMBL/GenBank/DDBJ whole genome shotgun (WGS) entry which is preliminary data.</text>
</comment>
<dbReference type="EMBL" id="SMFM01000002">
    <property type="protein sequence ID" value="TDD77135.1"/>
    <property type="molecule type" value="Genomic_DNA"/>
</dbReference>
<evidence type="ECO:0000256" key="1">
    <source>
        <dbReference type="SAM" id="SignalP"/>
    </source>
</evidence>
<feature type="chain" id="PRO_5020732936" evidence="1">
    <location>
        <begin position="23"/>
        <end position="105"/>
    </location>
</feature>
<gene>
    <name evidence="2" type="ORF">E0F89_05920</name>
</gene>
<evidence type="ECO:0000313" key="3">
    <source>
        <dbReference type="Proteomes" id="UP000295278"/>
    </source>
</evidence>
<feature type="signal peptide" evidence="1">
    <location>
        <begin position="1"/>
        <end position="22"/>
    </location>
</feature>
<organism evidence="2 3">
    <name type="scientific">Flavobacterium caseinilyticum</name>
    <dbReference type="NCBI Taxonomy" id="2541732"/>
    <lineage>
        <taxon>Bacteria</taxon>
        <taxon>Pseudomonadati</taxon>
        <taxon>Bacteroidota</taxon>
        <taxon>Flavobacteriia</taxon>
        <taxon>Flavobacteriales</taxon>
        <taxon>Flavobacteriaceae</taxon>
        <taxon>Flavobacterium</taxon>
    </lineage>
</organism>
<protein>
    <submittedName>
        <fullName evidence="2">Uncharacterized protein</fullName>
    </submittedName>
</protein>
<dbReference type="AlphaFoldDB" id="A0A4R5AX41"/>
<reference evidence="2 3" key="1">
    <citation type="submission" date="2019-03" db="EMBL/GenBank/DDBJ databases">
        <title>Flavobacterium AT-3-2 sp. nov., isolated from arctic soil.</title>
        <authorList>
            <person name="Chaudhary D.K."/>
        </authorList>
    </citation>
    <scope>NUCLEOTIDE SEQUENCE [LARGE SCALE GENOMIC DNA]</scope>
    <source>
        <strain evidence="2 3">AT-3-2</strain>
    </source>
</reference>
<name>A0A4R5AX41_9FLAO</name>
<keyword evidence="3" id="KW-1185">Reference proteome</keyword>
<sequence length="105" mass="12291">MKKLFLMTFLVCFVFSSFATLAVPKVYPEKHKTEKIAFEATAPVEVKKVSFVPHSVVAFQEHRKKEVAIATVVPDLKVTKRFTYNYSYPWCRNQKDVVWLIDIYK</sequence>
<proteinExistence type="predicted"/>
<keyword evidence="1" id="KW-0732">Signal</keyword>